<reference evidence="1 2" key="1">
    <citation type="journal article" date="2015" name="Sci. Rep.">
        <title>The power of single molecule real-time sequencing technology in the de novo assembly of a eukaryotic genome.</title>
        <authorList>
            <person name="Sakai H."/>
            <person name="Naito K."/>
            <person name="Ogiso-Tanaka E."/>
            <person name="Takahashi Y."/>
            <person name="Iseki K."/>
            <person name="Muto C."/>
            <person name="Satou K."/>
            <person name="Teruya K."/>
            <person name="Shiroma A."/>
            <person name="Shimoji M."/>
            <person name="Hirano T."/>
            <person name="Itoh T."/>
            <person name="Kaga A."/>
            <person name="Tomooka N."/>
        </authorList>
    </citation>
    <scope>NUCLEOTIDE SEQUENCE [LARGE SCALE GENOMIC DNA]</scope>
    <source>
        <strain evidence="2">cv. Shumari</strain>
    </source>
</reference>
<organism evidence="1 2">
    <name type="scientific">Vigna angularis var. angularis</name>
    <dbReference type="NCBI Taxonomy" id="157739"/>
    <lineage>
        <taxon>Eukaryota</taxon>
        <taxon>Viridiplantae</taxon>
        <taxon>Streptophyta</taxon>
        <taxon>Embryophyta</taxon>
        <taxon>Tracheophyta</taxon>
        <taxon>Spermatophyta</taxon>
        <taxon>Magnoliopsida</taxon>
        <taxon>eudicotyledons</taxon>
        <taxon>Gunneridae</taxon>
        <taxon>Pentapetalae</taxon>
        <taxon>rosids</taxon>
        <taxon>fabids</taxon>
        <taxon>Fabales</taxon>
        <taxon>Fabaceae</taxon>
        <taxon>Papilionoideae</taxon>
        <taxon>50 kb inversion clade</taxon>
        <taxon>NPAAA clade</taxon>
        <taxon>indigoferoid/millettioid clade</taxon>
        <taxon>Phaseoleae</taxon>
        <taxon>Vigna</taxon>
    </lineage>
</organism>
<accession>A0A0S3R613</accession>
<gene>
    <name evidence="1" type="primary">Vigan.01G399100</name>
    <name evidence="1" type="ORF">VIGAN_01399100</name>
</gene>
<keyword evidence="2" id="KW-1185">Reference proteome</keyword>
<evidence type="ECO:0000313" key="2">
    <source>
        <dbReference type="Proteomes" id="UP000291084"/>
    </source>
</evidence>
<dbReference type="AlphaFoldDB" id="A0A0S3R613"/>
<proteinExistence type="predicted"/>
<name>A0A0S3R613_PHAAN</name>
<protein>
    <submittedName>
        <fullName evidence="1">Uncharacterized protein</fullName>
    </submittedName>
</protein>
<sequence>MLLRSMPMWLSSMSLNSGFWPVSNSTATRGKKVGEVALVNRPKYWLARAPGGSVALVNRPKYWLARAPGGSVVLQRTKARPKPGLVVICGKTEKTKEVENEVMDEDEELEEGFVMGTFVG</sequence>
<evidence type="ECO:0000313" key="1">
    <source>
        <dbReference type="EMBL" id="BAT76038.1"/>
    </source>
</evidence>
<dbReference type="Proteomes" id="UP000291084">
    <property type="component" value="Chromosome 1"/>
</dbReference>
<dbReference type="EMBL" id="AP015034">
    <property type="protein sequence ID" value="BAT76038.1"/>
    <property type="molecule type" value="Genomic_DNA"/>
</dbReference>